<dbReference type="GO" id="GO:0047617">
    <property type="term" value="F:fatty acyl-CoA hydrolase activity"/>
    <property type="evidence" value="ECO:0007669"/>
    <property type="project" value="TreeGrafter"/>
</dbReference>
<comment type="caution">
    <text evidence="5">The sequence shown here is derived from an EMBL/GenBank/DDBJ whole genome shotgun (WGS) entry which is preliminary data.</text>
</comment>
<proteinExistence type="inferred from homology"/>
<dbReference type="Proteomes" id="UP000276770">
    <property type="component" value="Unassembled WGS sequence"/>
</dbReference>
<feature type="active site" description="Charge relay system" evidence="2">
    <location>
        <position position="331"/>
    </location>
</feature>
<dbReference type="AlphaFoldDB" id="A0A3L7K6A6"/>
<dbReference type="InterPro" id="IPR029058">
    <property type="entry name" value="AB_hydrolase_fold"/>
</dbReference>
<accession>A0A3L7K6A6</accession>
<dbReference type="InterPro" id="IPR042490">
    <property type="entry name" value="Thio_Ohase/BAAT_N"/>
</dbReference>
<dbReference type="PIRSF" id="PIRSF016521">
    <property type="entry name" value="Acyl-CoA_hydro"/>
    <property type="match status" value="1"/>
</dbReference>
<feature type="domain" description="BAAT/Acyl-CoA thioester hydrolase C-terminal" evidence="4">
    <location>
        <begin position="195"/>
        <end position="400"/>
    </location>
</feature>
<evidence type="ECO:0008006" key="7">
    <source>
        <dbReference type="Google" id="ProtNLM"/>
    </source>
</evidence>
<feature type="active site" description="Charge relay system" evidence="2">
    <location>
        <position position="217"/>
    </location>
</feature>
<feature type="domain" description="Acyl-CoA thioester hydrolase/bile acid-CoA amino acid N-acetyltransferase" evidence="3">
    <location>
        <begin position="2"/>
        <end position="127"/>
    </location>
</feature>
<dbReference type="InterPro" id="IPR014940">
    <property type="entry name" value="BAAT_C"/>
</dbReference>
<reference evidence="5 6" key="1">
    <citation type="submission" date="2018-10" db="EMBL/GenBank/DDBJ databases">
        <title>Falsibacillus sp. genome draft.</title>
        <authorList>
            <person name="Shi S."/>
        </authorList>
    </citation>
    <scope>NUCLEOTIDE SEQUENCE [LARGE SCALE GENOMIC DNA]</scope>
    <source>
        <strain evidence="5 6">GY 10110</strain>
    </source>
</reference>
<dbReference type="Gene3D" id="3.40.50.1820">
    <property type="entry name" value="alpha/beta hydrolase"/>
    <property type="match status" value="1"/>
</dbReference>
<dbReference type="RefSeq" id="WP_121680085.1">
    <property type="nucleotide sequence ID" value="NZ_RCVZ01000004.1"/>
</dbReference>
<dbReference type="PANTHER" id="PTHR10824:SF4">
    <property type="entry name" value="ACYL-COENZYME A THIOESTERASE 1-LIKE"/>
    <property type="match status" value="1"/>
</dbReference>
<evidence type="ECO:0000256" key="1">
    <source>
        <dbReference type="ARBA" id="ARBA00006538"/>
    </source>
</evidence>
<protein>
    <recommendedName>
        <fullName evidence="7">Acyl-CoA thioesterase</fullName>
    </recommendedName>
</protein>
<keyword evidence="6" id="KW-1185">Reference proteome</keyword>
<dbReference type="Pfam" id="PF04775">
    <property type="entry name" value="Bile_Hydr_Trans"/>
    <property type="match status" value="1"/>
</dbReference>
<name>A0A3L7K6A6_9BACI</name>
<sequence>MDEKIHIKANGLKPHQECIIRFSRRSITKQFTYYWESYGHYAANQNGQVDINRQSSIRGSYEGVDGMGLFWSMTLKRKEEQESHAAYEKLQPYNILITLETDKGKILDKLEIQRLWKTMDTQVFHIRDEYLVGNFYFHKKKAPAIIVVGGSEGGIYDYPAALLASRGFHVLALAYWGEEHLPERLTYVPLERIGYAIQWLKNQSNVSKGWIGIHGTSRGGELVLWSAHKYHSIKAAVSLNGSAVSFAGIVPWTEQKELPPAWMFNGHPLPYASPTNPIDAALHCLAEWKEGKNPLPYWYRALCRDKGSMEKAIIPISDVSSHFLLICGKEDAAFDSLYFNQIALKHDINQKTLLVYENAGHETGIPYIPIRADLFSGGTKEGTAAASVDSWRKTIEFFQRSAEMYT</sequence>
<dbReference type="Pfam" id="PF08840">
    <property type="entry name" value="BAAT_C"/>
    <property type="match status" value="1"/>
</dbReference>
<dbReference type="GO" id="GO:0006631">
    <property type="term" value="P:fatty acid metabolic process"/>
    <property type="evidence" value="ECO:0007669"/>
    <property type="project" value="TreeGrafter"/>
</dbReference>
<evidence type="ECO:0000313" key="5">
    <source>
        <dbReference type="EMBL" id="RLQ96232.1"/>
    </source>
</evidence>
<dbReference type="Gene3D" id="2.60.40.2240">
    <property type="entry name" value="Acyl-CoA thioester hydrolase/BAAT N-terminal domain"/>
    <property type="match status" value="1"/>
</dbReference>
<feature type="active site" description="Charge relay system" evidence="2">
    <location>
        <position position="361"/>
    </location>
</feature>
<dbReference type="OrthoDB" id="8922993at2"/>
<evidence type="ECO:0000313" key="6">
    <source>
        <dbReference type="Proteomes" id="UP000276770"/>
    </source>
</evidence>
<dbReference type="SUPFAM" id="SSF53474">
    <property type="entry name" value="alpha/beta-Hydrolases"/>
    <property type="match status" value="1"/>
</dbReference>
<dbReference type="PANTHER" id="PTHR10824">
    <property type="entry name" value="ACYL-COENZYME A THIOESTERASE-RELATED"/>
    <property type="match status" value="1"/>
</dbReference>
<evidence type="ECO:0000259" key="4">
    <source>
        <dbReference type="Pfam" id="PF08840"/>
    </source>
</evidence>
<dbReference type="InterPro" id="IPR016662">
    <property type="entry name" value="Acyl-CoA_thioEstase_long-chain"/>
</dbReference>
<organism evidence="5 6">
    <name type="scientific">Falsibacillus albus</name>
    <dbReference type="NCBI Taxonomy" id="2478915"/>
    <lineage>
        <taxon>Bacteria</taxon>
        <taxon>Bacillati</taxon>
        <taxon>Bacillota</taxon>
        <taxon>Bacilli</taxon>
        <taxon>Bacillales</taxon>
        <taxon>Bacillaceae</taxon>
        <taxon>Falsibacillus</taxon>
    </lineage>
</organism>
<dbReference type="InterPro" id="IPR006862">
    <property type="entry name" value="Thio_Ohase/aa_AcTrfase"/>
</dbReference>
<dbReference type="EMBL" id="RCVZ01000004">
    <property type="protein sequence ID" value="RLQ96232.1"/>
    <property type="molecule type" value="Genomic_DNA"/>
</dbReference>
<comment type="similarity">
    <text evidence="1">Belongs to the C/M/P thioester hydrolase family.</text>
</comment>
<gene>
    <name evidence="5" type="ORF">D9X91_08065</name>
</gene>
<dbReference type="GO" id="GO:0006637">
    <property type="term" value="P:acyl-CoA metabolic process"/>
    <property type="evidence" value="ECO:0007669"/>
    <property type="project" value="InterPro"/>
</dbReference>
<evidence type="ECO:0000259" key="3">
    <source>
        <dbReference type="Pfam" id="PF04775"/>
    </source>
</evidence>
<evidence type="ECO:0000256" key="2">
    <source>
        <dbReference type="PIRSR" id="PIRSR016521-1"/>
    </source>
</evidence>